<dbReference type="Proteomes" id="UP000663845">
    <property type="component" value="Unassembled WGS sequence"/>
</dbReference>
<feature type="transmembrane region" description="Helical" evidence="6">
    <location>
        <begin position="54"/>
        <end position="75"/>
    </location>
</feature>
<evidence type="ECO:0000313" key="10">
    <source>
        <dbReference type="EMBL" id="CAF3791206.1"/>
    </source>
</evidence>
<keyword evidence="5 6" id="KW-0472">Membrane</keyword>
<dbReference type="PANTHER" id="PTHR45649:SF26">
    <property type="entry name" value="OS04G0435100 PROTEIN"/>
    <property type="match status" value="1"/>
</dbReference>
<dbReference type="InterPro" id="IPR004840">
    <property type="entry name" value="Amino_acid_permease_CS"/>
</dbReference>
<gene>
    <name evidence="7" type="ORF">IZO911_LOCUS4939</name>
    <name evidence="8" type="ORF">JYZ213_LOCUS9396</name>
    <name evidence="10" type="ORF">KXQ929_LOCUS16468</name>
    <name evidence="9" type="ORF">OXD698_LOCUS10554</name>
</gene>
<evidence type="ECO:0000256" key="4">
    <source>
        <dbReference type="ARBA" id="ARBA00022989"/>
    </source>
</evidence>
<sequence length="502" mass="55545">MNDDAARLESLGYKQELTRTLNRLTNYGFTLSAISITSGVTSMFAYGMTTGGPIIMVWGWILVSIFTLCVSLGMAEICSSYPTAGGLYFWSANLLPNQYKPMVSWYTAWFNIMGQLAGIVSVDFGLAMLIGSVISIGIGEWSPRPWHILLIHLCVVISHGLFNSLGRTVLLWTTHISTWWQLIAPVIICIALFATGKGQHETPQFVFTSFINHTGWTSTVYVLLIGLLQAQYCLLGYDSAAHMSEETKKADIAGPMGMIGAVLGSSIFGWIFVVSLLTSISDYETTLKTKTGFPVTQILMDNFGRQWTLVLMCMLLIACWFCGLATVTVSSRLIYAFSRDNGMPWSHLWLKIHPRLACPLNAVWLSCAIGFLLGLPYLINSTAYYAVISLCTICLYVAYGLPIFCKLISPVPFPRGPFHLGRFSSYINIIAIMWIMVIVVLFVLPPEYPVTATNMNYASVGFGTLLIVTSLTYMFSARYWFKGPHTNSLADSELKLATNLAS</sequence>
<dbReference type="InterPro" id="IPR002293">
    <property type="entry name" value="AA/rel_permease1"/>
</dbReference>
<dbReference type="EMBL" id="CAJNOG010000066">
    <property type="protein sequence ID" value="CAF0879259.1"/>
    <property type="molecule type" value="Genomic_DNA"/>
</dbReference>
<accession>A0A813Y3H4</accession>
<evidence type="ECO:0000313" key="7">
    <source>
        <dbReference type="EMBL" id="CAF0764939.1"/>
    </source>
</evidence>
<evidence type="ECO:0000256" key="3">
    <source>
        <dbReference type="ARBA" id="ARBA00022692"/>
    </source>
</evidence>
<feature type="transmembrane region" description="Helical" evidence="6">
    <location>
        <begin position="108"/>
        <end position="134"/>
    </location>
</feature>
<comment type="caution">
    <text evidence="8">The sequence shown here is derived from an EMBL/GenBank/DDBJ whole genome shotgun (WGS) entry which is preliminary data.</text>
</comment>
<evidence type="ECO:0000256" key="5">
    <source>
        <dbReference type="ARBA" id="ARBA00023136"/>
    </source>
</evidence>
<dbReference type="Gene3D" id="1.20.1740.10">
    <property type="entry name" value="Amino acid/polyamine transporter I"/>
    <property type="match status" value="1"/>
</dbReference>
<evidence type="ECO:0000313" key="11">
    <source>
        <dbReference type="Proteomes" id="UP000663845"/>
    </source>
</evidence>
<feature type="transmembrane region" description="Helical" evidence="6">
    <location>
        <begin position="457"/>
        <end position="475"/>
    </location>
</feature>
<proteinExistence type="predicted"/>
<keyword evidence="3 6" id="KW-0812">Transmembrane</keyword>
<dbReference type="GO" id="GO:0006865">
    <property type="term" value="P:amino acid transport"/>
    <property type="evidence" value="ECO:0007669"/>
    <property type="project" value="InterPro"/>
</dbReference>
<dbReference type="PANTHER" id="PTHR45649">
    <property type="entry name" value="AMINO-ACID PERMEASE BAT1"/>
    <property type="match status" value="1"/>
</dbReference>
<dbReference type="Proteomes" id="UP000663860">
    <property type="component" value="Unassembled WGS sequence"/>
</dbReference>
<dbReference type="GO" id="GO:0022857">
    <property type="term" value="F:transmembrane transporter activity"/>
    <property type="evidence" value="ECO:0007669"/>
    <property type="project" value="InterPro"/>
</dbReference>
<dbReference type="Proteomes" id="UP000663844">
    <property type="component" value="Unassembled WGS sequence"/>
</dbReference>
<feature type="transmembrane region" description="Helical" evidence="6">
    <location>
        <begin position="426"/>
        <end position="445"/>
    </location>
</feature>
<feature type="transmembrane region" description="Helical" evidence="6">
    <location>
        <begin position="178"/>
        <end position="196"/>
    </location>
</feature>
<protein>
    <recommendedName>
        <fullName evidence="12">Amino acid transporter</fullName>
    </recommendedName>
</protein>
<feature type="transmembrane region" description="Helical" evidence="6">
    <location>
        <begin position="258"/>
        <end position="280"/>
    </location>
</feature>
<feature type="transmembrane region" description="Helical" evidence="6">
    <location>
        <begin position="24"/>
        <end position="48"/>
    </location>
</feature>
<dbReference type="EMBL" id="CAJOBB010000998">
    <property type="protein sequence ID" value="CAF3791206.1"/>
    <property type="molecule type" value="Genomic_DNA"/>
</dbReference>
<dbReference type="GO" id="GO:0016020">
    <property type="term" value="C:membrane"/>
    <property type="evidence" value="ECO:0007669"/>
    <property type="project" value="UniProtKB-SubCell"/>
</dbReference>
<dbReference type="EMBL" id="CAJOAZ010000565">
    <property type="protein sequence ID" value="CAF3675547.1"/>
    <property type="molecule type" value="Genomic_DNA"/>
</dbReference>
<dbReference type="Pfam" id="PF13520">
    <property type="entry name" value="AA_permease_2"/>
    <property type="match status" value="1"/>
</dbReference>
<feature type="transmembrane region" description="Helical" evidence="6">
    <location>
        <begin position="356"/>
        <end position="378"/>
    </location>
</feature>
<evidence type="ECO:0000256" key="2">
    <source>
        <dbReference type="ARBA" id="ARBA00022448"/>
    </source>
</evidence>
<feature type="transmembrane region" description="Helical" evidence="6">
    <location>
        <begin position="309"/>
        <end position="335"/>
    </location>
</feature>
<evidence type="ECO:0000256" key="1">
    <source>
        <dbReference type="ARBA" id="ARBA00004141"/>
    </source>
</evidence>
<dbReference type="PIRSF" id="PIRSF006060">
    <property type="entry name" value="AA_transporter"/>
    <property type="match status" value="1"/>
</dbReference>
<comment type="subcellular location">
    <subcellularLocation>
        <location evidence="1">Membrane</location>
        <topology evidence="1">Multi-pass membrane protein</topology>
    </subcellularLocation>
</comment>
<feature type="transmembrane region" description="Helical" evidence="6">
    <location>
        <begin position="216"/>
        <end position="237"/>
    </location>
</feature>
<dbReference type="PROSITE" id="PS00218">
    <property type="entry name" value="AMINO_ACID_PERMEASE_1"/>
    <property type="match status" value="1"/>
</dbReference>
<keyword evidence="4 6" id="KW-1133">Transmembrane helix</keyword>
<dbReference type="AlphaFoldDB" id="A0A813Y3H4"/>
<name>A0A813Y3H4_9BILA</name>
<evidence type="ECO:0000256" key="6">
    <source>
        <dbReference type="SAM" id="Phobius"/>
    </source>
</evidence>
<feature type="transmembrane region" description="Helical" evidence="6">
    <location>
        <begin position="146"/>
        <end position="166"/>
    </location>
</feature>
<evidence type="ECO:0008006" key="12">
    <source>
        <dbReference type="Google" id="ProtNLM"/>
    </source>
</evidence>
<organism evidence="8 11">
    <name type="scientific">Adineta steineri</name>
    <dbReference type="NCBI Taxonomy" id="433720"/>
    <lineage>
        <taxon>Eukaryota</taxon>
        <taxon>Metazoa</taxon>
        <taxon>Spiralia</taxon>
        <taxon>Gnathifera</taxon>
        <taxon>Rotifera</taxon>
        <taxon>Eurotatoria</taxon>
        <taxon>Bdelloidea</taxon>
        <taxon>Adinetida</taxon>
        <taxon>Adinetidae</taxon>
        <taxon>Adineta</taxon>
    </lineage>
</organism>
<reference evidence="8" key="1">
    <citation type="submission" date="2021-02" db="EMBL/GenBank/DDBJ databases">
        <authorList>
            <person name="Nowell W R."/>
        </authorList>
    </citation>
    <scope>NUCLEOTIDE SEQUENCE</scope>
</reference>
<dbReference type="EMBL" id="CAJNOE010000028">
    <property type="protein sequence ID" value="CAF0764939.1"/>
    <property type="molecule type" value="Genomic_DNA"/>
</dbReference>
<dbReference type="Proteomes" id="UP000663868">
    <property type="component" value="Unassembled WGS sequence"/>
</dbReference>
<evidence type="ECO:0000313" key="9">
    <source>
        <dbReference type="EMBL" id="CAF3675547.1"/>
    </source>
</evidence>
<feature type="transmembrane region" description="Helical" evidence="6">
    <location>
        <begin position="384"/>
        <end position="405"/>
    </location>
</feature>
<evidence type="ECO:0000313" key="8">
    <source>
        <dbReference type="EMBL" id="CAF0879259.1"/>
    </source>
</evidence>
<keyword evidence="2" id="KW-0813">Transport</keyword>